<protein>
    <submittedName>
        <fullName evidence="1">Uncharacterized protein</fullName>
    </submittedName>
</protein>
<dbReference type="Proteomes" id="UP000829196">
    <property type="component" value="Unassembled WGS sequence"/>
</dbReference>
<organism evidence="1 2">
    <name type="scientific">Dendrobium nobile</name>
    <name type="common">Orchid</name>
    <dbReference type="NCBI Taxonomy" id="94219"/>
    <lineage>
        <taxon>Eukaryota</taxon>
        <taxon>Viridiplantae</taxon>
        <taxon>Streptophyta</taxon>
        <taxon>Embryophyta</taxon>
        <taxon>Tracheophyta</taxon>
        <taxon>Spermatophyta</taxon>
        <taxon>Magnoliopsida</taxon>
        <taxon>Liliopsida</taxon>
        <taxon>Asparagales</taxon>
        <taxon>Orchidaceae</taxon>
        <taxon>Epidendroideae</taxon>
        <taxon>Malaxideae</taxon>
        <taxon>Dendrobiinae</taxon>
        <taxon>Dendrobium</taxon>
    </lineage>
</organism>
<sequence>MRAGLGKARVSLSEPTDTSQKRGAAAVILFKIGGYIRHLMYFEKVGTGQAHYLANQGRLIKSEEPLTLPSLSPFSSVYFLFFGLSPLVRYIRGVSSAPRRTLGGTRRKCRVSPPCLPEAAVYRLEEVEGRRNEPSMV</sequence>
<evidence type="ECO:0000313" key="2">
    <source>
        <dbReference type="Proteomes" id="UP000829196"/>
    </source>
</evidence>
<evidence type="ECO:0000313" key="1">
    <source>
        <dbReference type="EMBL" id="KAI0519975.1"/>
    </source>
</evidence>
<name>A0A8T3BRX2_DENNO</name>
<dbReference type="EMBL" id="JAGYWB010000006">
    <property type="protein sequence ID" value="KAI0519975.1"/>
    <property type="molecule type" value="Genomic_DNA"/>
</dbReference>
<keyword evidence="2" id="KW-1185">Reference proteome</keyword>
<reference evidence="1" key="1">
    <citation type="journal article" date="2022" name="Front. Genet.">
        <title>Chromosome-Scale Assembly of the Dendrobium nobile Genome Provides Insights Into the Molecular Mechanism of the Biosynthesis of the Medicinal Active Ingredient of Dendrobium.</title>
        <authorList>
            <person name="Xu Q."/>
            <person name="Niu S.-C."/>
            <person name="Li K.-L."/>
            <person name="Zheng P.-J."/>
            <person name="Zhang X.-J."/>
            <person name="Jia Y."/>
            <person name="Liu Y."/>
            <person name="Niu Y.-X."/>
            <person name="Yu L.-H."/>
            <person name="Chen D.-F."/>
            <person name="Zhang G.-Q."/>
        </authorList>
    </citation>
    <scope>NUCLEOTIDE SEQUENCE</scope>
    <source>
        <tissue evidence="1">Leaf</tissue>
    </source>
</reference>
<gene>
    <name evidence="1" type="ORF">KFK09_007439</name>
</gene>
<accession>A0A8T3BRX2</accession>
<dbReference type="AlphaFoldDB" id="A0A8T3BRX2"/>
<proteinExistence type="predicted"/>
<comment type="caution">
    <text evidence="1">The sequence shown here is derived from an EMBL/GenBank/DDBJ whole genome shotgun (WGS) entry which is preliminary data.</text>
</comment>